<feature type="transmembrane region" description="Helical" evidence="2">
    <location>
        <begin position="247"/>
        <end position="268"/>
    </location>
</feature>
<dbReference type="InterPro" id="IPR046264">
    <property type="entry name" value="DUF6297"/>
</dbReference>
<dbReference type="Proteomes" id="UP000007947">
    <property type="component" value="Chromosome"/>
</dbReference>
<evidence type="ECO:0000313" key="3">
    <source>
        <dbReference type="EMBL" id="BAK33808.1"/>
    </source>
</evidence>
<feature type="transmembrane region" description="Helical" evidence="2">
    <location>
        <begin position="63"/>
        <end position="82"/>
    </location>
</feature>
<sequence>MSTYEGTGDAEFESYPAHHDAGFEGDEEPAHLVVPPAAELKGMVRHWRKGRATRNLWEAFSDAYIAVIAALMIGGALVNVVIRAQRAVSGCTTESCLSARTVLPWATLALSIALALAVARLFGPVLASAAEGFWLLDTPVKRSRLLGPRLAAALVVALVLGGLIGAAIAALTGGEAVVIVAWSAATALAATASVAGAAAQQGAERRRMTQFVTYLFAVLGVAALVVVIGIAAGWFSLGITADVDAEIGYAVIAVALVLLLVNGVLAVLRLGRIRRTRLTSGGALVKGISGAFFALDFGLARDIVVERRAVAVGSVKPKRGHGLGRQALVWREWQRLQRFPQPLFMLAVTLIVPYACDALGLATLTPVIAGLALFGAAVPLLGGLRVLTRTGGLQRCLPFSLSQLKISAITVPAILVAVWAALTMPAYLGFGDGATKHPIDVAIVMSLATAAAGLLGAIRWIQAKGPDFSAPMISTPSGAFPPGLMTNVFRGFDVCLIATAPMLLGFSPLWSLAICAIAALILLNSMDAESIRAKQAEQQRELERAKKQREAAAAVDKQRKR</sequence>
<feature type="transmembrane region" description="Helical" evidence="2">
    <location>
        <begin position="211"/>
        <end position="235"/>
    </location>
</feature>
<evidence type="ECO:0000256" key="1">
    <source>
        <dbReference type="SAM" id="MobiDB-lite"/>
    </source>
</evidence>
<evidence type="ECO:0000256" key="2">
    <source>
        <dbReference type="SAM" id="Phobius"/>
    </source>
</evidence>
<proteinExistence type="predicted"/>
<dbReference type="HOGENOM" id="CLU_485559_0_0_11"/>
<keyword evidence="4" id="KW-1185">Reference proteome</keyword>
<evidence type="ECO:0000313" key="4">
    <source>
        <dbReference type="Proteomes" id="UP000007947"/>
    </source>
</evidence>
<dbReference type="Pfam" id="PF19814">
    <property type="entry name" value="DUF6297"/>
    <property type="match status" value="1"/>
</dbReference>
<name>F5XLS9_MICPN</name>
<feature type="transmembrane region" description="Helical" evidence="2">
    <location>
        <begin position="150"/>
        <end position="171"/>
    </location>
</feature>
<accession>F5XLS9</accession>
<dbReference type="OrthoDB" id="3725302at2"/>
<feature type="transmembrane region" description="Helical" evidence="2">
    <location>
        <begin position="177"/>
        <end position="199"/>
    </location>
</feature>
<dbReference type="AlphaFoldDB" id="F5XLS9"/>
<keyword evidence="2" id="KW-1133">Transmembrane helix</keyword>
<feature type="transmembrane region" description="Helical" evidence="2">
    <location>
        <begin position="368"/>
        <end position="387"/>
    </location>
</feature>
<feature type="transmembrane region" description="Helical" evidence="2">
    <location>
        <begin position="408"/>
        <end position="430"/>
    </location>
</feature>
<dbReference type="eggNOG" id="ENOG50337R7">
    <property type="taxonomic scope" value="Bacteria"/>
</dbReference>
<gene>
    <name evidence="3" type="ordered locus">MLP_07940</name>
</gene>
<feature type="transmembrane region" description="Helical" evidence="2">
    <location>
        <begin position="442"/>
        <end position="461"/>
    </location>
</feature>
<dbReference type="RefSeq" id="WP_013861695.1">
    <property type="nucleotide sequence ID" value="NC_015635.1"/>
</dbReference>
<keyword evidence="2" id="KW-0812">Transmembrane</keyword>
<protein>
    <submittedName>
        <fullName evidence="3">Uncharacterized protein</fullName>
    </submittedName>
</protein>
<dbReference type="STRING" id="1032480.MLP_07940"/>
<feature type="region of interest" description="Disordered" evidence="1">
    <location>
        <begin position="542"/>
        <end position="561"/>
    </location>
</feature>
<dbReference type="EMBL" id="AP012204">
    <property type="protein sequence ID" value="BAK33808.1"/>
    <property type="molecule type" value="Genomic_DNA"/>
</dbReference>
<feature type="transmembrane region" description="Helical" evidence="2">
    <location>
        <begin position="509"/>
        <end position="526"/>
    </location>
</feature>
<dbReference type="KEGG" id="mph:MLP_07940"/>
<keyword evidence="2" id="KW-0472">Membrane</keyword>
<reference evidence="3 4" key="1">
    <citation type="submission" date="2011-05" db="EMBL/GenBank/DDBJ databases">
        <title>Whole genome sequence of Microlunatus phosphovorus NM-1.</title>
        <authorList>
            <person name="Hosoyama A."/>
            <person name="Sasaki K."/>
            <person name="Harada T."/>
            <person name="Igarashi R."/>
            <person name="Kawakoshi A."/>
            <person name="Sasagawa M."/>
            <person name="Fukada J."/>
            <person name="Nakamura S."/>
            <person name="Katano Y."/>
            <person name="Hanada S."/>
            <person name="Kamagata Y."/>
            <person name="Nakamura N."/>
            <person name="Yamazaki S."/>
            <person name="Fujita N."/>
        </authorList>
    </citation>
    <scope>NUCLEOTIDE SEQUENCE [LARGE SCALE GENOMIC DNA]</scope>
    <source>
        <strain evidence="4">ATCC 700054 / DSM 10555 / JCM 9379 / NBRC 101784 / NCIMB 13414 / VKM Ac-1990 / NM-1</strain>
    </source>
</reference>
<organism evidence="3 4">
    <name type="scientific">Microlunatus phosphovorus (strain ATCC 700054 / DSM 10555 / JCM 9379 / NBRC 101784 / NCIMB 13414 / VKM Ac-1990 / NM-1)</name>
    <dbReference type="NCBI Taxonomy" id="1032480"/>
    <lineage>
        <taxon>Bacteria</taxon>
        <taxon>Bacillati</taxon>
        <taxon>Actinomycetota</taxon>
        <taxon>Actinomycetes</taxon>
        <taxon>Propionibacteriales</taxon>
        <taxon>Propionibacteriaceae</taxon>
        <taxon>Microlunatus</taxon>
    </lineage>
</organism>